<reference evidence="2" key="1">
    <citation type="submission" date="2005-10" db="EMBL/GenBank/DDBJ databases">
        <authorList>
            <person name="Loftus B.J."/>
            <person name="Nene V.M."/>
            <person name="Hannick L.I."/>
            <person name="Bidwell S."/>
            <person name="Haas B."/>
            <person name="Amedeo P."/>
            <person name="Orvis J."/>
            <person name="Wortman J.R."/>
            <person name="White O.R."/>
            <person name="Salzberg S."/>
            <person name="Shumway M."/>
            <person name="Koo H."/>
            <person name="Zhao Y."/>
            <person name="Holmes M."/>
            <person name="Miller J."/>
            <person name="Schatz M."/>
            <person name="Pop M."/>
            <person name="Pai G."/>
            <person name="Utterback T."/>
            <person name="Rogers Y.-H."/>
            <person name="Kravitz S."/>
            <person name="Fraser C.M."/>
        </authorList>
    </citation>
    <scope>NUCLEOTIDE SEQUENCE</scope>
    <source>
        <strain evidence="2">Liverpool</strain>
    </source>
</reference>
<dbReference type="Proteomes" id="UP000682892">
    <property type="component" value="Unassembled WGS sequence"/>
</dbReference>
<dbReference type="PaxDb" id="7159-AAEL017044-PA"/>
<keyword evidence="1" id="KW-0812">Transmembrane</keyword>
<dbReference type="EMBL" id="CH477453">
    <property type="protein sequence ID" value="EJY58156.1"/>
    <property type="molecule type" value="Genomic_DNA"/>
</dbReference>
<reference evidence="2" key="3">
    <citation type="submission" date="2012-09" db="EMBL/GenBank/DDBJ databases">
        <authorList>
            <consortium name="VectorBase"/>
        </authorList>
    </citation>
    <scope>NUCLEOTIDE SEQUENCE</scope>
    <source>
        <strain evidence="2">Liverpool</strain>
    </source>
</reference>
<keyword evidence="1" id="KW-1133">Transmembrane helix</keyword>
<dbReference type="HOGENOM" id="CLU_1887444_0_0_1"/>
<keyword evidence="1" id="KW-0472">Membrane</keyword>
<feature type="transmembrane region" description="Helical" evidence="1">
    <location>
        <begin position="37"/>
        <end position="56"/>
    </location>
</feature>
<accession>J9EBT4</accession>
<evidence type="ECO:0000313" key="2">
    <source>
        <dbReference type="EMBL" id="EJY58156.1"/>
    </source>
</evidence>
<name>J9EBT4_AEDAE</name>
<evidence type="ECO:0000256" key="1">
    <source>
        <dbReference type="SAM" id="Phobius"/>
    </source>
</evidence>
<protein>
    <submittedName>
        <fullName evidence="2">AAEL017044-PA</fullName>
    </submittedName>
</protein>
<dbReference type="AlphaFoldDB" id="J9EBT4"/>
<proteinExistence type="predicted"/>
<reference evidence="2" key="2">
    <citation type="journal article" date="2007" name="Science">
        <title>Genome sequence of Aedes aegypti, a major arbovirus vector.</title>
        <authorList>
            <person name="Nene V."/>
            <person name="Wortman J.R."/>
            <person name="Lawson D."/>
            <person name="Haas B."/>
            <person name="Kodira C."/>
            <person name="Tu Z.J."/>
            <person name="Loftus B."/>
            <person name="Xi Z."/>
            <person name="Megy K."/>
            <person name="Grabherr M."/>
            <person name="Ren Q."/>
            <person name="Zdobnov E.M."/>
            <person name="Lobo N.F."/>
            <person name="Campbell K.S."/>
            <person name="Brown S.E."/>
            <person name="Bonaldo M.F."/>
            <person name="Zhu J."/>
            <person name="Sinkins S.P."/>
            <person name="Hogenkamp D.G."/>
            <person name="Amedeo P."/>
            <person name="Arensburger P."/>
            <person name="Atkinson P.W."/>
            <person name="Bidwell S."/>
            <person name="Biedler J."/>
            <person name="Birney E."/>
            <person name="Bruggner R.V."/>
            <person name="Costas J."/>
            <person name="Coy M.R."/>
            <person name="Crabtree J."/>
            <person name="Crawford M."/>
            <person name="Debruyn B."/>
            <person name="Decaprio D."/>
            <person name="Eiglmeier K."/>
            <person name="Eisenstadt E."/>
            <person name="El-Dorry H."/>
            <person name="Gelbart W.M."/>
            <person name="Gomes S.L."/>
            <person name="Hammond M."/>
            <person name="Hannick L.I."/>
            <person name="Hogan J.R."/>
            <person name="Holmes M.H."/>
            <person name="Jaffe D."/>
            <person name="Johnston J.S."/>
            <person name="Kennedy R.C."/>
            <person name="Koo H."/>
            <person name="Kravitz S."/>
            <person name="Kriventseva E.V."/>
            <person name="Kulp D."/>
            <person name="Labutti K."/>
            <person name="Lee E."/>
            <person name="Li S."/>
            <person name="Lovin D.D."/>
            <person name="Mao C."/>
            <person name="Mauceli E."/>
            <person name="Menck C.F."/>
            <person name="Miller J.R."/>
            <person name="Montgomery P."/>
            <person name="Mori A."/>
            <person name="Nascimento A.L."/>
            <person name="Naveira H.F."/>
            <person name="Nusbaum C."/>
            <person name="O'leary S."/>
            <person name="Orvis J."/>
            <person name="Pertea M."/>
            <person name="Quesneville H."/>
            <person name="Reidenbach K.R."/>
            <person name="Rogers Y.H."/>
            <person name="Roth C.W."/>
            <person name="Schneider J.R."/>
            <person name="Schatz M."/>
            <person name="Shumway M."/>
            <person name="Stanke M."/>
            <person name="Stinson E.O."/>
            <person name="Tubio J.M."/>
            <person name="Vanzee J.P."/>
            <person name="Verjovski-Almeida S."/>
            <person name="Werner D."/>
            <person name="White O."/>
            <person name="Wyder S."/>
            <person name="Zeng Q."/>
            <person name="Zhao Q."/>
            <person name="Zhao Y."/>
            <person name="Hill C.A."/>
            <person name="Raikhel A.S."/>
            <person name="Soares M.B."/>
            <person name="Knudson D.L."/>
            <person name="Lee N.H."/>
            <person name="Galagan J."/>
            <person name="Salzberg S.L."/>
            <person name="Paulsen I.T."/>
            <person name="Dimopoulos G."/>
            <person name="Collins F.H."/>
            <person name="Birren B."/>
            <person name="Fraser-Liggett C.M."/>
            <person name="Severson D.W."/>
        </authorList>
    </citation>
    <scope>NUCLEOTIDE SEQUENCE [LARGE SCALE GENOMIC DNA]</scope>
    <source>
        <strain evidence="2">Liverpool</strain>
    </source>
</reference>
<evidence type="ECO:0000313" key="3">
    <source>
        <dbReference type="Proteomes" id="UP000682892"/>
    </source>
</evidence>
<organism evidence="2 3">
    <name type="scientific">Aedes aegypti</name>
    <name type="common">Yellowfever mosquito</name>
    <name type="synonym">Culex aegypti</name>
    <dbReference type="NCBI Taxonomy" id="7159"/>
    <lineage>
        <taxon>Eukaryota</taxon>
        <taxon>Metazoa</taxon>
        <taxon>Ecdysozoa</taxon>
        <taxon>Arthropoda</taxon>
        <taxon>Hexapoda</taxon>
        <taxon>Insecta</taxon>
        <taxon>Pterygota</taxon>
        <taxon>Neoptera</taxon>
        <taxon>Endopterygota</taxon>
        <taxon>Diptera</taxon>
        <taxon>Nematocera</taxon>
        <taxon>Culicoidea</taxon>
        <taxon>Culicidae</taxon>
        <taxon>Culicinae</taxon>
        <taxon>Aedini</taxon>
        <taxon>Aedes</taxon>
        <taxon>Stegomyia</taxon>
    </lineage>
</organism>
<sequence>MRLGRWHRCVLGTILPFPFLSHFVPQRTQLVGTDDSGFTRAFLVGTFLLASGLLSFDSRPVQQLGKIQRVSSDNFRHRGSWGSFGFGGRFGSGFGSWFGSWLGNRLRCRFWRRVRFSLLFELDLLELLPRLGSQF</sequence>
<gene>
    <name evidence="2" type="ORF">AaeL_AAEL017044</name>
</gene>